<dbReference type="GO" id="GO:0006631">
    <property type="term" value="P:fatty acid metabolic process"/>
    <property type="evidence" value="ECO:0007669"/>
    <property type="project" value="TreeGrafter"/>
</dbReference>
<dbReference type="AlphaFoldDB" id="A9BD35"/>
<dbReference type="Pfam" id="PF00501">
    <property type="entry name" value="AMP-binding"/>
    <property type="match status" value="1"/>
</dbReference>
<dbReference type="OrthoDB" id="9765680at2"/>
<evidence type="ECO:0000256" key="1">
    <source>
        <dbReference type="ARBA" id="ARBA00006432"/>
    </source>
</evidence>
<keyword evidence="4" id="KW-1185">Reference proteome</keyword>
<dbReference type="SUPFAM" id="SSF56801">
    <property type="entry name" value="Acetyl-CoA synthetase-like"/>
    <property type="match status" value="1"/>
</dbReference>
<dbReference type="eggNOG" id="COG0318">
    <property type="taxonomic scope" value="Bacteria"/>
</dbReference>
<dbReference type="InterPro" id="IPR000873">
    <property type="entry name" value="AMP-dep_synth/lig_dom"/>
</dbReference>
<dbReference type="GO" id="GO:0008756">
    <property type="term" value="F:o-succinylbenzoate-CoA ligase activity"/>
    <property type="evidence" value="ECO:0007669"/>
    <property type="project" value="UniProtKB-EC"/>
</dbReference>
<dbReference type="GO" id="GO:0031956">
    <property type="term" value="F:medium-chain fatty acid-CoA ligase activity"/>
    <property type="evidence" value="ECO:0007669"/>
    <property type="project" value="TreeGrafter"/>
</dbReference>
<sequence length="414" mass="46618">MTQLITLTCKPEEAEKYITMIDAAIDNGAWVQLKPIDRVASLIHKNSLPKGPGVLIFSGGSTNKSQQCLLPYSHLNKSAIATGQWLKDQGLEPRECNIFNALPIHHVSGLMPWWRSRCWSSRHIFIKPALIHNPKELNRVSSDFMKGNQGPRITSLVPTQLKRLLEDQAGKSWLRSFAVIWIGGSPIPEALLTKARDLGIRLSPSYGSTETTAMITAQSPEDFLAGEINSGTPLKDIELRLGSNNRLQVRTTRLAIASWQSGKLKPLIVNDDGWWDSADIAELNSHQGIVHLKIIGRVDTAIISGGETVYPEYLQSQLLKLARQEEIPIQEVLFIPIQSKDWGQRLVALIRFKHAMNRNQSLEAKSQLETLVKKWVPAERPVAWYQCPELQMNECGKWEFAKWQTWLKGRETGI</sequence>
<dbReference type="InterPro" id="IPR042099">
    <property type="entry name" value="ANL_N_sf"/>
</dbReference>
<name>A9BD35_PROM4</name>
<dbReference type="EC" id="6.2.1.26" evidence="3"/>
<organism evidence="3 4">
    <name type="scientific">Prochlorococcus marinus (strain MIT 9211)</name>
    <dbReference type="NCBI Taxonomy" id="93059"/>
    <lineage>
        <taxon>Bacteria</taxon>
        <taxon>Bacillati</taxon>
        <taxon>Cyanobacteriota</taxon>
        <taxon>Cyanophyceae</taxon>
        <taxon>Synechococcales</taxon>
        <taxon>Prochlorococcaceae</taxon>
        <taxon>Prochlorococcus</taxon>
    </lineage>
</organism>
<dbReference type="Gene3D" id="3.40.50.12780">
    <property type="entry name" value="N-terminal domain of ligase-like"/>
    <property type="match status" value="1"/>
</dbReference>
<proteinExistence type="inferred from homology"/>
<accession>A9BD35</accession>
<dbReference type="InterPro" id="IPR045851">
    <property type="entry name" value="AMP-bd_C_sf"/>
</dbReference>
<evidence type="ECO:0000313" key="3">
    <source>
        <dbReference type="EMBL" id="ABX08123.1"/>
    </source>
</evidence>
<comment type="similarity">
    <text evidence="1">Belongs to the ATP-dependent AMP-binding enzyme family.</text>
</comment>
<dbReference type="KEGG" id="pmj:P9211_01921"/>
<dbReference type="EMBL" id="CP000878">
    <property type="protein sequence ID" value="ABX08123.1"/>
    <property type="molecule type" value="Genomic_DNA"/>
</dbReference>
<dbReference type="PANTHER" id="PTHR43201:SF8">
    <property type="entry name" value="ACYL-COA SYNTHETASE FAMILY MEMBER 3"/>
    <property type="match status" value="1"/>
</dbReference>
<dbReference type="Gene3D" id="3.30.300.30">
    <property type="match status" value="1"/>
</dbReference>
<dbReference type="RefSeq" id="WP_012194748.1">
    <property type="nucleotide sequence ID" value="NC_009976.1"/>
</dbReference>
<protein>
    <submittedName>
        <fullName evidence="3">Probable O-succinylbenzoic acid--CoA ligase (OSB-CoA synthetase)</fullName>
        <ecNumber evidence="3">6.2.1.26</ecNumber>
    </submittedName>
</protein>
<dbReference type="Proteomes" id="UP000000788">
    <property type="component" value="Chromosome"/>
</dbReference>
<evidence type="ECO:0000259" key="2">
    <source>
        <dbReference type="Pfam" id="PF00501"/>
    </source>
</evidence>
<reference evidence="3 4" key="1">
    <citation type="journal article" date="2007" name="PLoS Genet.">
        <title>Patterns and implications of gene gain and loss in the evolution of Prochlorococcus.</title>
        <authorList>
            <person name="Kettler G.C."/>
            <person name="Martiny A.C."/>
            <person name="Huang K."/>
            <person name="Zucker J."/>
            <person name="Coleman M.L."/>
            <person name="Rodrigue S."/>
            <person name="Chen F."/>
            <person name="Lapidus A."/>
            <person name="Ferriera S."/>
            <person name="Johnson J."/>
            <person name="Steglich C."/>
            <person name="Church G.M."/>
            <person name="Richardson P."/>
            <person name="Chisholm S.W."/>
        </authorList>
    </citation>
    <scope>NUCLEOTIDE SEQUENCE [LARGE SCALE GENOMIC DNA]</scope>
    <source>
        <strain evidence="4">MIT 9211</strain>
    </source>
</reference>
<feature type="domain" description="AMP-dependent synthetase/ligase" evidence="2">
    <location>
        <begin position="47"/>
        <end position="241"/>
    </location>
</feature>
<gene>
    <name evidence="3" type="primary">menE</name>
    <name evidence="3" type="ordered locus">P9211_01921</name>
</gene>
<keyword evidence="3" id="KW-0436">Ligase</keyword>
<evidence type="ECO:0000313" key="4">
    <source>
        <dbReference type="Proteomes" id="UP000000788"/>
    </source>
</evidence>
<dbReference type="PANTHER" id="PTHR43201">
    <property type="entry name" value="ACYL-COA SYNTHETASE"/>
    <property type="match status" value="1"/>
</dbReference>
<dbReference type="STRING" id="93059.P9211_01921"/>
<dbReference type="HOGENOM" id="CLU_056736_0_0_3"/>